<evidence type="ECO:0000313" key="3">
    <source>
        <dbReference type="Proteomes" id="UP000253370"/>
    </source>
</evidence>
<gene>
    <name evidence="2" type="ORF">DRV85_05620</name>
</gene>
<dbReference type="PANTHER" id="PTHR33164:SF43">
    <property type="entry name" value="HTH-TYPE TRANSCRIPTIONAL REPRESSOR YETL"/>
    <property type="match status" value="1"/>
</dbReference>
<dbReference type="AlphaFoldDB" id="A0A365UAI5"/>
<protein>
    <submittedName>
        <fullName evidence="2">MarR family transcriptional regulator</fullName>
    </submittedName>
</protein>
<dbReference type="InterPro" id="IPR000835">
    <property type="entry name" value="HTH_MarR-typ"/>
</dbReference>
<dbReference type="SMART" id="SM00347">
    <property type="entry name" value="HTH_MARR"/>
    <property type="match status" value="1"/>
</dbReference>
<dbReference type="PRINTS" id="PR00598">
    <property type="entry name" value="HTHMARR"/>
</dbReference>
<dbReference type="InterPro" id="IPR036390">
    <property type="entry name" value="WH_DNA-bd_sf"/>
</dbReference>
<organism evidence="2 3">
    <name type="scientific">Rhodosalinus halophilus</name>
    <dbReference type="NCBI Taxonomy" id="2259333"/>
    <lineage>
        <taxon>Bacteria</taxon>
        <taxon>Pseudomonadati</taxon>
        <taxon>Pseudomonadota</taxon>
        <taxon>Alphaproteobacteria</taxon>
        <taxon>Rhodobacterales</taxon>
        <taxon>Paracoccaceae</taxon>
        <taxon>Rhodosalinus</taxon>
    </lineage>
</organism>
<dbReference type="PANTHER" id="PTHR33164">
    <property type="entry name" value="TRANSCRIPTIONAL REGULATOR, MARR FAMILY"/>
    <property type="match status" value="1"/>
</dbReference>
<dbReference type="InterPro" id="IPR039422">
    <property type="entry name" value="MarR/SlyA-like"/>
</dbReference>
<sequence length="151" mass="17634">MHEKDDFDLQEFLPYLLNQAAEESSLAFQQIYKHRYGMLRTEWRVLFHLGIYGELTAGEIAARARIHKTKVSRAVARLESRRFLTRSRDAADRRREALRLTPKGESAYRDLREVARDYDAMLVEGFSEHEAELLRQMLRRLARPAADRGAA</sequence>
<dbReference type="Gene3D" id="1.10.10.10">
    <property type="entry name" value="Winged helix-like DNA-binding domain superfamily/Winged helix DNA-binding domain"/>
    <property type="match status" value="1"/>
</dbReference>
<comment type="caution">
    <text evidence="2">The sequence shown here is derived from an EMBL/GenBank/DDBJ whole genome shotgun (WGS) entry which is preliminary data.</text>
</comment>
<proteinExistence type="predicted"/>
<reference evidence="2 3" key="1">
    <citation type="submission" date="2018-07" db="EMBL/GenBank/DDBJ databases">
        <title>Rhodosalinus sp. strain E84T genomic sequence and assembly.</title>
        <authorList>
            <person name="Liu Z.-W."/>
            <person name="Lu D.-C."/>
        </authorList>
    </citation>
    <scope>NUCLEOTIDE SEQUENCE [LARGE SCALE GENOMIC DNA]</scope>
    <source>
        <strain evidence="2 3">E84</strain>
    </source>
</reference>
<dbReference type="EMBL" id="QNTQ01000005">
    <property type="protein sequence ID" value="RBI86233.1"/>
    <property type="molecule type" value="Genomic_DNA"/>
</dbReference>
<name>A0A365UAI5_9RHOB</name>
<dbReference type="Proteomes" id="UP000253370">
    <property type="component" value="Unassembled WGS sequence"/>
</dbReference>
<evidence type="ECO:0000313" key="2">
    <source>
        <dbReference type="EMBL" id="RBI86233.1"/>
    </source>
</evidence>
<accession>A0A365UAI5</accession>
<dbReference type="RefSeq" id="WP_113288470.1">
    <property type="nucleotide sequence ID" value="NZ_QNTQ01000005.1"/>
</dbReference>
<dbReference type="SUPFAM" id="SSF46785">
    <property type="entry name" value="Winged helix' DNA-binding domain"/>
    <property type="match status" value="1"/>
</dbReference>
<dbReference type="PROSITE" id="PS50995">
    <property type="entry name" value="HTH_MARR_2"/>
    <property type="match status" value="1"/>
</dbReference>
<evidence type="ECO:0000259" key="1">
    <source>
        <dbReference type="PROSITE" id="PS50995"/>
    </source>
</evidence>
<dbReference type="GO" id="GO:0003700">
    <property type="term" value="F:DNA-binding transcription factor activity"/>
    <property type="evidence" value="ECO:0007669"/>
    <property type="project" value="InterPro"/>
</dbReference>
<dbReference type="GO" id="GO:0006950">
    <property type="term" value="P:response to stress"/>
    <property type="evidence" value="ECO:0007669"/>
    <property type="project" value="TreeGrafter"/>
</dbReference>
<dbReference type="InterPro" id="IPR036388">
    <property type="entry name" value="WH-like_DNA-bd_sf"/>
</dbReference>
<dbReference type="OrthoDB" id="8906692at2"/>
<dbReference type="Pfam" id="PF12802">
    <property type="entry name" value="MarR_2"/>
    <property type="match status" value="1"/>
</dbReference>
<keyword evidence="3" id="KW-1185">Reference proteome</keyword>
<feature type="domain" description="HTH marR-type" evidence="1">
    <location>
        <begin position="10"/>
        <end position="143"/>
    </location>
</feature>